<accession>A0AAE4C6B3</accession>
<organism evidence="1 2">
    <name type="scientific">Chryseobacterium rhizosphaerae</name>
    <dbReference type="NCBI Taxonomy" id="395937"/>
    <lineage>
        <taxon>Bacteria</taxon>
        <taxon>Pseudomonadati</taxon>
        <taxon>Bacteroidota</taxon>
        <taxon>Flavobacteriia</taxon>
        <taxon>Flavobacteriales</taxon>
        <taxon>Weeksellaceae</taxon>
        <taxon>Chryseobacterium group</taxon>
        <taxon>Chryseobacterium</taxon>
    </lineage>
</organism>
<dbReference type="EMBL" id="JAVDQY010000005">
    <property type="protein sequence ID" value="MDR6528470.1"/>
    <property type="molecule type" value="Genomic_DNA"/>
</dbReference>
<reference evidence="1" key="1">
    <citation type="submission" date="2023-07" db="EMBL/GenBank/DDBJ databases">
        <title>Sorghum-associated microbial communities from plants grown in Nebraska, USA.</title>
        <authorList>
            <person name="Schachtman D."/>
        </authorList>
    </citation>
    <scope>NUCLEOTIDE SEQUENCE</scope>
    <source>
        <strain evidence="1">DS2360</strain>
    </source>
</reference>
<dbReference type="AlphaFoldDB" id="A0AAE4C6B3"/>
<gene>
    <name evidence="1" type="ORF">J2787_003907</name>
</gene>
<protein>
    <recommendedName>
        <fullName evidence="3">Bacteriocin</fullName>
    </recommendedName>
</protein>
<dbReference type="Proteomes" id="UP001184861">
    <property type="component" value="Unassembled WGS sequence"/>
</dbReference>
<sequence length="46" mass="5133">MKNLRKLSKRELKTVQGGIPMCLPGYFWCSFVKKCISVGSPCGLID</sequence>
<dbReference type="RefSeq" id="WP_153816321.1">
    <property type="nucleotide sequence ID" value="NZ_BJYH01000056.1"/>
</dbReference>
<evidence type="ECO:0008006" key="3">
    <source>
        <dbReference type="Google" id="ProtNLM"/>
    </source>
</evidence>
<dbReference type="InterPro" id="IPR058074">
    <property type="entry name" value="Bacteriocin-like"/>
</dbReference>
<name>A0AAE4C6B3_9FLAO</name>
<proteinExistence type="predicted"/>
<comment type="caution">
    <text evidence="1">The sequence shown here is derived from an EMBL/GenBank/DDBJ whole genome shotgun (WGS) entry which is preliminary data.</text>
</comment>
<evidence type="ECO:0000313" key="1">
    <source>
        <dbReference type="EMBL" id="MDR6528470.1"/>
    </source>
</evidence>
<evidence type="ECO:0000313" key="2">
    <source>
        <dbReference type="Proteomes" id="UP001184861"/>
    </source>
</evidence>
<dbReference type="NCBIfam" id="NF047798">
    <property type="entry name" value="leader_Chryseo"/>
    <property type="match status" value="1"/>
</dbReference>